<dbReference type="SMART" id="SM00642">
    <property type="entry name" value="Aamy"/>
    <property type="match status" value="1"/>
</dbReference>
<dbReference type="EMBL" id="FNNO01000003">
    <property type="protein sequence ID" value="SDW48683.1"/>
    <property type="molecule type" value="Genomic_DNA"/>
</dbReference>
<evidence type="ECO:0000259" key="4">
    <source>
        <dbReference type="SMART" id="SM00642"/>
    </source>
</evidence>
<dbReference type="SUPFAM" id="SSF81296">
    <property type="entry name" value="E set domains"/>
    <property type="match status" value="1"/>
</dbReference>
<organism evidence="5 6">
    <name type="scientific">Hydrobacter penzbergensis</name>
    <dbReference type="NCBI Taxonomy" id="1235997"/>
    <lineage>
        <taxon>Bacteria</taxon>
        <taxon>Pseudomonadati</taxon>
        <taxon>Bacteroidota</taxon>
        <taxon>Chitinophagia</taxon>
        <taxon>Chitinophagales</taxon>
        <taxon>Chitinophagaceae</taxon>
        <taxon>Hydrobacter</taxon>
    </lineage>
</organism>
<dbReference type="InterPro" id="IPR017853">
    <property type="entry name" value="GH"/>
</dbReference>
<dbReference type="InterPro" id="IPR006047">
    <property type="entry name" value="GH13_cat_dom"/>
</dbReference>
<gene>
    <name evidence="5" type="ORF">SAMN05444410_10395</name>
</gene>
<dbReference type="Pfam" id="PF00128">
    <property type="entry name" value="Alpha-amylase"/>
    <property type="match status" value="1"/>
</dbReference>
<dbReference type="InterPro" id="IPR019492">
    <property type="entry name" value="Cyclo-malto-dextrinase_C"/>
</dbReference>
<sequence length="625" mass="71613">MYKRKTILLALAFGACIIAYSQDIQVYPTNWFTGMQWNKVQLVVKSTHEGFSKEKPGIQYPGVQLVKTHQLENSKYLVLDLSIAPTAKPGMVTITFNDGNNKHSIQWPLNTRREGNGKRFAQGVTAKDFVYLLMPDRFSNGDTKNDRFADMRDTSCDRTQLLMRHGGDIQGVTQHLNYLKELGVTTVWMTPVVENDMPLEREPNGMLSGFHGYWFTDQYKIDKRYGGEAAYLQLSDALHARGMKLIQDAVYNHIGIKHWIVMDPPAKDWINQWPAYTGSNHRDEVVFDRYGSAKDKKQMLDGWFTPHLPDVNQRNPYVANFLIQYAIWATETFGIDGWRVDTYKYCDEAFLNRINDALLKEYPNLTVFGEVWSNTITGSAYFTRNNLQAPFKHNLQGVTDFPVNFAMLATLNQPFGWTEGVNKLYMTLAQDILYKDPSKNCIFLDNHDMDRFYSVAGEDMNRYKQGIVLLLTLRGIPQLYYGTEILMKNLKNSSDAMVRFDFPGGFPGDKENKFEASGRSEKENEAFNFVSTLAHYRQNSSALTIGHTMQYLPFANGVYVYFRYNTKQTIMCVLNTSDKEAAIDFDQFQERTRGFARGKDILTGQSYSNHFSVAAKGTMVLELQP</sequence>
<feature type="signal peptide" evidence="3">
    <location>
        <begin position="1"/>
        <end position="21"/>
    </location>
</feature>
<keyword evidence="1" id="KW-0378">Hydrolase</keyword>
<dbReference type="GO" id="GO:0016798">
    <property type="term" value="F:hydrolase activity, acting on glycosyl bonds"/>
    <property type="evidence" value="ECO:0007669"/>
    <property type="project" value="UniProtKB-KW"/>
</dbReference>
<keyword evidence="2 5" id="KW-0326">Glycosidase</keyword>
<dbReference type="Pfam" id="PF10438">
    <property type="entry name" value="Cyc-maltodext_C"/>
    <property type="match status" value="1"/>
</dbReference>
<dbReference type="SUPFAM" id="SSF51011">
    <property type="entry name" value="Glycosyl hydrolase domain"/>
    <property type="match status" value="1"/>
</dbReference>
<keyword evidence="6" id="KW-1185">Reference proteome</keyword>
<feature type="domain" description="Glycosyl hydrolase family 13 catalytic" evidence="4">
    <location>
        <begin position="132"/>
        <end position="537"/>
    </location>
</feature>
<dbReference type="PROSITE" id="PS51257">
    <property type="entry name" value="PROKAR_LIPOPROTEIN"/>
    <property type="match status" value="1"/>
</dbReference>
<feature type="chain" id="PRO_5036481199" evidence="3">
    <location>
        <begin position="22"/>
        <end position="625"/>
    </location>
</feature>
<evidence type="ECO:0000256" key="3">
    <source>
        <dbReference type="SAM" id="SignalP"/>
    </source>
</evidence>
<dbReference type="CDD" id="cd11340">
    <property type="entry name" value="AmyAc_bac_CMD_like_3"/>
    <property type="match status" value="1"/>
</dbReference>
<dbReference type="Pfam" id="PF09087">
    <property type="entry name" value="Cyc-maltodext_N"/>
    <property type="match status" value="1"/>
</dbReference>
<evidence type="ECO:0000313" key="5">
    <source>
        <dbReference type="EMBL" id="SDW48683.1"/>
    </source>
</evidence>
<dbReference type="Gene3D" id="2.60.40.1180">
    <property type="entry name" value="Golgi alpha-mannosidase II"/>
    <property type="match status" value="1"/>
</dbReference>
<evidence type="ECO:0000256" key="2">
    <source>
        <dbReference type="ARBA" id="ARBA00023295"/>
    </source>
</evidence>
<dbReference type="PANTHER" id="PTHR10357">
    <property type="entry name" value="ALPHA-AMYLASE FAMILY MEMBER"/>
    <property type="match status" value="1"/>
</dbReference>
<dbReference type="SUPFAM" id="SSF51445">
    <property type="entry name" value="(Trans)glycosidases"/>
    <property type="match status" value="1"/>
</dbReference>
<keyword evidence="3" id="KW-0732">Signal</keyword>
<dbReference type="RefSeq" id="WP_092722623.1">
    <property type="nucleotide sequence ID" value="NZ_FNNO01000003.1"/>
</dbReference>
<dbReference type="Gene3D" id="2.60.40.10">
    <property type="entry name" value="Immunoglobulins"/>
    <property type="match status" value="1"/>
</dbReference>
<name>A0A8X8IEP9_9BACT</name>
<dbReference type="InterPro" id="IPR013780">
    <property type="entry name" value="Glyco_hydro_b"/>
</dbReference>
<dbReference type="PANTHER" id="PTHR10357:SF210">
    <property type="entry name" value="MALTODEXTRIN GLUCOSIDASE"/>
    <property type="match status" value="1"/>
</dbReference>
<accession>A0A8X8IEP9</accession>
<dbReference type="InterPro" id="IPR015171">
    <property type="entry name" value="Cyc-maltodext_N"/>
</dbReference>
<evidence type="ECO:0000256" key="1">
    <source>
        <dbReference type="ARBA" id="ARBA00022801"/>
    </source>
</evidence>
<evidence type="ECO:0000313" key="6">
    <source>
        <dbReference type="Proteomes" id="UP000198711"/>
    </source>
</evidence>
<dbReference type="Gene3D" id="3.20.20.80">
    <property type="entry name" value="Glycosidases"/>
    <property type="match status" value="1"/>
</dbReference>
<protein>
    <submittedName>
        <fullName evidence="5">Glycosidase</fullName>
    </submittedName>
</protein>
<dbReference type="InterPro" id="IPR013783">
    <property type="entry name" value="Ig-like_fold"/>
</dbReference>
<proteinExistence type="predicted"/>
<reference evidence="5 6" key="1">
    <citation type="submission" date="2016-10" db="EMBL/GenBank/DDBJ databases">
        <authorList>
            <person name="Varghese N."/>
            <person name="Submissions S."/>
        </authorList>
    </citation>
    <scope>NUCLEOTIDE SEQUENCE [LARGE SCALE GENOMIC DNA]</scope>
    <source>
        <strain evidence="5 6">DSM 25353</strain>
    </source>
</reference>
<dbReference type="GO" id="GO:0005975">
    <property type="term" value="P:carbohydrate metabolic process"/>
    <property type="evidence" value="ECO:0007669"/>
    <property type="project" value="InterPro"/>
</dbReference>
<comment type="caution">
    <text evidence="5">The sequence shown here is derived from an EMBL/GenBank/DDBJ whole genome shotgun (WGS) entry which is preliminary data.</text>
</comment>
<dbReference type="AlphaFoldDB" id="A0A8X8IEP9"/>
<dbReference type="Proteomes" id="UP000198711">
    <property type="component" value="Unassembled WGS sequence"/>
</dbReference>
<dbReference type="InterPro" id="IPR014756">
    <property type="entry name" value="Ig_E-set"/>
</dbReference>